<evidence type="ECO:0000313" key="2">
    <source>
        <dbReference type="Proteomes" id="UP000294927"/>
    </source>
</evidence>
<proteinExistence type="predicted"/>
<dbReference type="Proteomes" id="UP000294927">
    <property type="component" value="Unassembled WGS sequence"/>
</dbReference>
<dbReference type="RefSeq" id="WP_133904210.1">
    <property type="nucleotide sequence ID" value="NZ_SOCP01000006.1"/>
</dbReference>
<comment type="caution">
    <text evidence="1">The sequence shown here is derived from an EMBL/GenBank/DDBJ whole genome shotgun (WGS) entry which is preliminary data.</text>
</comment>
<organism evidence="1 2">
    <name type="scientific">Actinophytocola oryzae</name>
    <dbReference type="NCBI Taxonomy" id="502181"/>
    <lineage>
        <taxon>Bacteria</taxon>
        <taxon>Bacillati</taxon>
        <taxon>Actinomycetota</taxon>
        <taxon>Actinomycetes</taxon>
        <taxon>Pseudonocardiales</taxon>
        <taxon>Pseudonocardiaceae</taxon>
    </lineage>
</organism>
<sequence length="99" mass="11533">MTDPRTSEHTPTQVALYTNATDPPRRVAVYRFTESSGVTMELLDPEWSKVAKQYYERGVDLPKERRMVLPSEGPLYMRALLQPFRTTYYTLRDESDQSV</sequence>
<reference evidence="1 2" key="1">
    <citation type="submission" date="2019-03" db="EMBL/GenBank/DDBJ databases">
        <title>Genomic Encyclopedia of Archaeal and Bacterial Type Strains, Phase II (KMG-II): from individual species to whole genera.</title>
        <authorList>
            <person name="Goeker M."/>
        </authorList>
    </citation>
    <scope>NUCLEOTIDE SEQUENCE [LARGE SCALE GENOMIC DNA]</scope>
    <source>
        <strain evidence="1 2">DSM 45499</strain>
    </source>
</reference>
<dbReference type="OrthoDB" id="4554007at2"/>
<keyword evidence="2" id="KW-1185">Reference proteome</keyword>
<dbReference type="EMBL" id="SOCP01000006">
    <property type="protein sequence ID" value="TDV51005.1"/>
    <property type="molecule type" value="Genomic_DNA"/>
</dbReference>
<protein>
    <submittedName>
        <fullName evidence="1">Uncharacterized protein</fullName>
    </submittedName>
</protein>
<gene>
    <name evidence="1" type="ORF">CLV71_106351</name>
</gene>
<accession>A0A4R7VNR7</accession>
<name>A0A4R7VNR7_9PSEU</name>
<dbReference type="AlphaFoldDB" id="A0A4R7VNR7"/>
<evidence type="ECO:0000313" key="1">
    <source>
        <dbReference type="EMBL" id="TDV51005.1"/>
    </source>
</evidence>